<sequence>MRMMTLKTLLFPLLLLALGASAAGAASLAIDFNDFSAQAELGLPITEDDYGSSQTSFRFLYNDDQDTALGSLGFDFMGQPGNVPGLEVGAAAQVAGGEADDSQDFLNLGVGVKLGYAPPVLGGFGLSGRIFYSPEIFSWLDSDRMVEWGTRASFAVTPKVRLHLDYQNVRNDFEDHGTWTIDDAVRLGFEARF</sequence>
<keyword evidence="1" id="KW-0732">Signal</keyword>
<dbReference type="EMBL" id="AP024355">
    <property type="protein sequence ID" value="BCR02963.1"/>
    <property type="molecule type" value="Genomic_DNA"/>
</dbReference>
<accession>A0ABN6DRV3</accession>
<dbReference type="Proteomes" id="UP001319827">
    <property type="component" value="Chromosome"/>
</dbReference>
<dbReference type="InterPro" id="IPR009998">
    <property type="entry name" value="YfaZ"/>
</dbReference>
<keyword evidence="3" id="KW-1185">Reference proteome</keyword>
<organism evidence="2 3">
    <name type="scientific">Desulfuromonas versatilis</name>
    <dbReference type="NCBI Taxonomy" id="2802975"/>
    <lineage>
        <taxon>Bacteria</taxon>
        <taxon>Pseudomonadati</taxon>
        <taxon>Thermodesulfobacteriota</taxon>
        <taxon>Desulfuromonadia</taxon>
        <taxon>Desulfuromonadales</taxon>
        <taxon>Desulfuromonadaceae</taxon>
        <taxon>Desulfuromonas</taxon>
    </lineage>
</organism>
<protein>
    <recommendedName>
        <fullName evidence="4">YfaZ</fullName>
    </recommendedName>
</protein>
<evidence type="ECO:0000313" key="2">
    <source>
        <dbReference type="EMBL" id="BCR02963.1"/>
    </source>
</evidence>
<reference evidence="2 3" key="1">
    <citation type="journal article" date="2016" name="C (Basel)">
        <title>Selective Growth of and Electricity Production by Marine Exoelectrogenic Bacteria in Self-Aggregated Hydrogel of Microbially Reduced Graphene Oxide.</title>
        <authorList>
            <person name="Yoshida N."/>
            <person name="Goto Y."/>
            <person name="Miyata Y."/>
        </authorList>
    </citation>
    <scope>NUCLEOTIDE SEQUENCE [LARGE SCALE GENOMIC DNA]</scope>
    <source>
        <strain evidence="2 3">NIT-T3</strain>
    </source>
</reference>
<feature type="chain" id="PRO_5046416678" description="YfaZ" evidence="1">
    <location>
        <begin position="23"/>
        <end position="193"/>
    </location>
</feature>
<evidence type="ECO:0000256" key="1">
    <source>
        <dbReference type="SAM" id="SignalP"/>
    </source>
</evidence>
<name>A0ABN6DRV3_9BACT</name>
<gene>
    <name evidence="2" type="ORF">DESUT3_00320</name>
</gene>
<reference evidence="2 3" key="2">
    <citation type="journal article" date="2021" name="Int. J. Syst. Evol. Microbiol.">
        <title>Isolation and Polyphasic Characterization of Desulfuromonas versatilis sp. Nov., an Electrogenic Bacteria Capable of Versatile Metabolism Isolated from a Graphene Oxide-Reducing Enrichment Culture.</title>
        <authorList>
            <person name="Xie L."/>
            <person name="Yoshida N."/>
            <person name="Ishii S."/>
            <person name="Meng L."/>
        </authorList>
    </citation>
    <scope>NUCLEOTIDE SEQUENCE [LARGE SCALE GENOMIC DNA]</scope>
    <source>
        <strain evidence="2 3">NIT-T3</strain>
    </source>
</reference>
<evidence type="ECO:0008006" key="4">
    <source>
        <dbReference type="Google" id="ProtNLM"/>
    </source>
</evidence>
<evidence type="ECO:0000313" key="3">
    <source>
        <dbReference type="Proteomes" id="UP001319827"/>
    </source>
</evidence>
<proteinExistence type="predicted"/>
<dbReference type="Pfam" id="PF07437">
    <property type="entry name" value="YfaZ"/>
    <property type="match status" value="1"/>
</dbReference>
<feature type="signal peptide" evidence="1">
    <location>
        <begin position="1"/>
        <end position="22"/>
    </location>
</feature>
<dbReference type="RefSeq" id="WP_221250449.1">
    <property type="nucleotide sequence ID" value="NZ_AP024355.1"/>
</dbReference>